<keyword evidence="9" id="KW-0472">Membrane</keyword>
<feature type="domain" description="GspL periplasmic" evidence="12">
    <location>
        <begin position="215"/>
        <end position="361"/>
    </location>
</feature>
<dbReference type="NCBIfam" id="TIGR01709">
    <property type="entry name" value="typeII_sec_gspL"/>
    <property type="match status" value="1"/>
</dbReference>
<dbReference type="InterPro" id="IPR007812">
    <property type="entry name" value="T2SS_protein-GspL"/>
</dbReference>
<reference evidence="13 14" key="1">
    <citation type="submission" date="2024-09" db="EMBL/GenBank/DDBJ databases">
        <authorList>
            <person name="Sun Q."/>
            <person name="Mori K."/>
        </authorList>
    </citation>
    <scope>NUCLEOTIDE SEQUENCE [LARGE SCALE GENOMIC DNA]</scope>
    <source>
        <strain evidence="13 14">NCAIM B.02621</strain>
    </source>
</reference>
<evidence type="ECO:0000256" key="10">
    <source>
        <dbReference type="SAM" id="MobiDB-lite"/>
    </source>
</evidence>
<evidence type="ECO:0000313" key="14">
    <source>
        <dbReference type="Proteomes" id="UP001589906"/>
    </source>
</evidence>
<organism evidence="13 14">
    <name type="scientific">Brevundimonas balnearis</name>
    <dbReference type="NCBI Taxonomy" id="1572858"/>
    <lineage>
        <taxon>Bacteria</taxon>
        <taxon>Pseudomonadati</taxon>
        <taxon>Pseudomonadota</taxon>
        <taxon>Alphaproteobacteria</taxon>
        <taxon>Caulobacterales</taxon>
        <taxon>Caulobacteraceae</taxon>
        <taxon>Brevundimonas</taxon>
    </lineage>
</organism>
<dbReference type="InterPro" id="IPR024230">
    <property type="entry name" value="GspL_cyto_dom"/>
</dbReference>
<dbReference type="SUPFAM" id="SSF53067">
    <property type="entry name" value="Actin-like ATPase domain"/>
    <property type="match status" value="1"/>
</dbReference>
<evidence type="ECO:0000256" key="7">
    <source>
        <dbReference type="ARBA" id="ARBA00022927"/>
    </source>
</evidence>
<evidence type="ECO:0000256" key="4">
    <source>
        <dbReference type="ARBA" id="ARBA00022475"/>
    </source>
</evidence>
<protein>
    <submittedName>
        <fullName evidence="13">Type II secretion system protein GspL</fullName>
    </submittedName>
</protein>
<dbReference type="InterPro" id="IPR025691">
    <property type="entry name" value="GspL_pp_dom"/>
</dbReference>
<comment type="subcellular location">
    <subcellularLocation>
        <location evidence="1">Cell inner membrane</location>
        <topology evidence="1">Single-pass membrane protein</topology>
    </subcellularLocation>
</comment>
<gene>
    <name evidence="13" type="primary">gspL</name>
    <name evidence="13" type="ORF">ACFFGE_08580</name>
</gene>
<evidence type="ECO:0000256" key="8">
    <source>
        <dbReference type="ARBA" id="ARBA00022989"/>
    </source>
</evidence>
<keyword evidence="5" id="KW-0997">Cell inner membrane</keyword>
<proteinExistence type="inferred from homology"/>
<feature type="region of interest" description="Disordered" evidence="10">
    <location>
        <begin position="262"/>
        <end position="285"/>
    </location>
</feature>
<keyword evidence="3" id="KW-0813">Transport</keyword>
<comment type="similarity">
    <text evidence="2">Belongs to the GSP L family.</text>
</comment>
<evidence type="ECO:0000256" key="3">
    <source>
        <dbReference type="ARBA" id="ARBA00022448"/>
    </source>
</evidence>
<keyword evidence="6" id="KW-0812">Transmembrane</keyword>
<keyword evidence="4" id="KW-1003">Cell membrane</keyword>
<evidence type="ECO:0000256" key="9">
    <source>
        <dbReference type="ARBA" id="ARBA00023136"/>
    </source>
</evidence>
<evidence type="ECO:0000313" key="13">
    <source>
        <dbReference type="EMBL" id="MFC0633933.1"/>
    </source>
</evidence>
<dbReference type="Pfam" id="PF12693">
    <property type="entry name" value="GspL_C"/>
    <property type="match status" value="1"/>
</dbReference>
<dbReference type="RefSeq" id="WP_376835899.1">
    <property type="nucleotide sequence ID" value="NZ_JBHLSW010000005.1"/>
</dbReference>
<name>A0ABV6R5L6_9CAUL</name>
<evidence type="ECO:0000256" key="2">
    <source>
        <dbReference type="ARBA" id="ARBA00005318"/>
    </source>
</evidence>
<evidence type="ECO:0000256" key="1">
    <source>
        <dbReference type="ARBA" id="ARBA00004377"/>
    </source>
</evidence>
<dbReference type="Gene3D" id="3.30.420.380">
    <property type="match status" value="1"/>
</dbReference>
<evidence type="ECO:0000259" key="11">
    <source>
        <dbReference type="Pfam" id="PF05134"/>
    </source>
</evidence>
<evidence type="ECO:0000259" key="12">
    <source>
        <dbReference type="Pfam" id="PF12693"/>
    </source>
</evidence>
<sequence length="365" mass="38101">MDRTRLILLPPVAGDPAPWLAVDADGRVLERGQIGIGDPAPIGEMRNVLVVPGSEVVVRRLALEARTDAQARTVALLNLKDQLAGEPERLNAALGRADEAPRLVAATAALTLQTWIDWSGDLGLAADVILPDSLVPTEPEEEGVLHAVRFGPRVALRGRDFAASVEPDLIDWVAAGREVRLIERAEDVERLLIAAALNPPLNLRPGPAPRAAARGDWRLPIALAAALVASPLVIALAQGLDDAAEARRLDRETRAMAEALFPGLPPEVDPAAEAGRRAAELPPPGGPAAAAAALFGAMEAVSDADLDALVSDRAGTLRATLTYASPTDLERVRAGLAARGYGLTEENVDDGSGRIVADVIIGGAS</sequence>
<dbReference type="InterPro" id="IPR043129">
    <property type="entry name" value="ATPase_NBD"/>
</dbReference>
<dbReference type="PIRSF" id="PIRSF015761">
    <property type="entry name" value="Protein_L"/>
    <property type="match status" value="1"/>
</dbReference>
<keyword evidence="8" id="KW-1133">Transmembrane helix</keyword>
<accession>A0ABV6R5L6</accession>
<comment type="caution">
    <text evidence="13">The sequence shown here is derived from an EMBL/GenBank/DDBJ whole genome shotgun (WGS) entry which is preliminary data.</text>
</comment>
<keyword evidence="7" id="KW-0653">Protein transport</keyword>
<dbReference type="Pfam" id="PF05134">
    <property type="entry name" value="T2SSL"/>
    <property type="match status" value="1"/>
</dbReference>
<dbReference type="Proteomes" id="UP001589906">
    <property type="component" value="Unassembled WGS sequence"/>
</dbReference>
<evidence type="ECO:0000256" key="6">
    <source>
        <dbReference type="ARBA" id="ARBA00022692"/>
    </source>
</evidence>
<keyword evidence="14" id="KW-1185">Reference proteome</keyword>
<evidence type="ECO:0000256" key="5">
    <source>
        <dbReference type="ARBA" id="ARBA00022519"/>
    </source>
</evidence>
<feature type="domain" description="GspL cytoplasmic actin-ATPase-like" evidence="11">
    <location>
        <begin position="47"/>
        <end position="138"/>
    </location>
</feature>
<dbReference type="EMBL" id="JBHLSW010000005">
    <property type="protein sequence ID" value="MFC0633933.1"/>
    <property type="molecule type" value="Genomic_DNA"/>
</dbReference>